<evidence type="ECO:0000256" key="2">
    <source>
        <dbReference type="SAM" id="Coils"/>
    </source>
</evidence>
<dbReference type="Pfam" id="PF03097">
    <property type="entry name" value="BRO1"/>
    <property type="match status" value="1"/>
</dbReference>
<dbReference type="Pfam" id="PF13949">
    <property type="entry name" value="ALIX_LYPXL_bnd"/>
    <property type="match status" value="1"/>
</dbReference>
<evidence type="ECO:0000313" key="6">
    <source>
        <dbReference type="Proteomes" id="UP000439903"/>
    </source>
</evidence>
<dbReference type="InterPro" id="IPR038499">
    <property type="entry name" value="BRO1_sf"/>
</dbReference>
<gene>
    <name evidence="5" type="ORF">F8M41_024070</name>
</gene>
<dbReference type="InterPro" id="IPR025304">
    <property type="entry name" value="ALIX_V_dom"/>
</dbReference>
<feature type="compositionally biased region" description="Low complexity" evidence="3">
    <location>
        <begin position="745"/>
        <end position="757"/>
    </location>
</feature>
<dbReference type="Gene3D" id="1.20.120.560">
    <property type="entry name" value="alix/aip1 in complex with the ypdl late domain"/>
    <property type="match status" value="1"/>
</dbReference>
<dbReference type="Proteomes" id="UP000439903">
    <property type="component" value="Unassembled WGS sequence"/>
</dbReference>
<dbReference type="GO" id="GO:0005768">
    <property type="term" value="C:endosome"/>
    <property type="evidence" value="ECO:0007669"/>
    <property type="project" value="TreeGrafter"/>
</dbReference>
<dbReference type="EMBL" id="WTPW01000805">
    <property type="protein sequence ID" value="KAF0478268.1"/>
    <property type="molecule type" value="Genomic_DNA"/>
</dbReference>
<accession>A0A8H4EFZ4</accession>
<dbReference type="SMART" id="SM01041">
    <property type="entry name" value="BRO1"/>
    <property type="match status" value="1"/>
</dbReference>
<protein>
    <submittedName>
        <fullName evidence="5">BRO1-domain-containing protein</fullName>
    </submittedName>
</protein>
<dbReference type="Gene3D" id="1.25.40.280">
    <property type="entry name" value="alix/aip1 like domains"/>
    <property type="match status" value="1"/>
</dbReference>
<evidence type="ECO:0000259" key="4">
    <source>
        <dbReference type="PROSITE" id="PS51180"/>
    </source>
</evidence>
<evidence type="ECO:0000313" key="5">
    <source>
        <dbReference type="EMBL" id="KAF0478268.1"/>
    </source>
</evidence>
<feature type="coiled-coil region" evidence="2">
    <location>
        <begin position="630"/>
        <end position="664"/>
    </location>
</feature>
<evidence type="ECO:0000256" key="3">
    <source>
        <dbReference type="SAM" id="MobiDB-lite"/>
    </source>
</evidence>
<dbReference type="Gene3D" id="1.20.140.50">
    <property type="entry name" value="alix/aip1 like domains"/>
    <property type="match status" value="1"/>
</dbReference>
<dbReference type="OrthoDB" id="64867at2759"/>
<evidence type="ECO:0000256" key="1">
    <source>
        <dbReference type="ARBA" id="ARBA00038154"/>
    </source>
</evidence>
<dbReference type="CDD" id="cd09241">
    <property type="entry name" value="BRO1_ScRim20-like"/>
    <property type="match status" value="1"/>
</dbReference>
<organism evidence="5 6">
    <name type="scientific">Gigaspora margarita</name>
    <dbReference type="NCBI Taxonomy" id="4874"/>
    <lineage>
        <taxon>Eukaryota</taxon>
        <taxon>Fungi</taxon>
        <taxon>Fungi incertae sedis</taxon>
        <taxon>Mucoromycota</taxon>
        <taxon>Glomeromycotina</taxon>
        <taxon>Glomeromycetes</taxon>
        <taxon>Diversisporales</taxon>
        <taxon>Gigasporaceae</taxon>
        <taxon>Gigaspora</taxon>
    </lineage>
</organism>
<dbReference type="PANTHER" id="PTHR23030">
    <property type="entry name" value="PCD6 INTERACTING PROTEIN-RELATED"/>
    <property type="match status" value="1"/>
</dbReference>
<dbReference type="InterPro" id="IPR004328">
    <property type="entry name" value="BRO1_dom"/>
</dbReference>
<feature type="region of interest" description="Disordered" evidence="3">
    <location>
        <begin position="739"/>
        <end position="778"/>
    </location>
</feature>
<comment type="similarity">
    <text evidence="1">Belongs to the palA/RIM20 family.</text>
</comment>
<proteinExistence type="inferred from homology"/>
<keyword evidence="2" id="KW-0175">Coiled coil</keyword>
<dbReference type="AlphaFoldDB" id="A0A8H4EFZ4"/>
<dbReference type="PROSITE" id="PS51180">
    <property type="entry name" value="BRO1"/>
    <property type="match status" value="1"/>
</dbReference>
<dbReference type="PANTHER" id="PTHR23030:SF39">
    <property type="entry name" value="PROGRAMMED CELL DEATH 6-INTERACTING PROTEIN"/>
    <property type="match status" value="1"/>
</dbReference>
<sequence length="778" mass="88757">MSNILAVDFKYTERIALKTTLRDYISYSYDEHPDIYTDDLRILDELRTDCLNLEVHQNALYRLLKYYGQLVFIGSKFPIDVGIEFPWYSAFPNNEKKPVSHKNFYYERACVLFNIGAMYSKLGISESRLTPEGVKKACQYFQNAAGCFKHLDSSVVPEMRILPALDMSSTTLNVLVNIMLAQAQECFWQKAVYEKLKDGNVAKLASQVSAYYEAAFELATNNPEVSKLLGQNWLTHLQVKSWHFAAASEFRKSCECISQNKYGEEIARLRVAEGYVNRAFEQRKHLREAVIKDLESLHTVVASNLSRAVKDNDIIYLNTIPSASSLTPIGRACLANPVLPPEVNDPISLMNERSILGLPLFVKLVPFAVHQAHSVYSDRKERLVKEEILLKLQELTTICTSTLQSLNLPSSSLDAEDIPQSILANSQDVRNEGGITRLNAMFDSIQDASPNNNQILDEALNILDQEAMEDEEWEKKFGERWTRKKSTAVNKDVVDQGLKHQQVLQQALKGDLAIKNKLEQWSQPIELLGSDREILKKTILSSSTFDASIQSDIKNRENELRNLINEAHAKIGERNKTIEEIKKVSNLDDIGPKLLKEAAKITANGTAIKIEPAHFEELFIEELKKYDKFLAFMQREAENQEKLLNHIQGKYQELTEKRKKAMNNSGRAETLETYKTAYQKFREILSNLQEGIKFYRNFEATLRDYKKKCQEFATNRQKEGYEIVRKLTSSTIDKAWNNNSPIVFSPQPNLQQSSQSPRASGVWNPDKNVKFSRNTGSS</sequence>
<comment type="caution">
    <text evidence="5">The sequence shown here is derived from an EMBL/GenBank/DDBJ whole genome shotgun (WGS) entry which is preliminary data.</text>
</comment>
<reference evidence="5 6" key="1">
    <citation type="journal article" date="2019" name="Environ. Microbiol.">
        <title>At the nexus of three kingdoms: the genome of the mycorrhizal fungus Gigaspora margarita provides insights into plant, endobacterial and fungal interactions.</title>
        <authorList>
            <person name="Venice F."/>
            <person name="Ghignone S."/>
            <person name="Salvioli di Fossalunga A."/>
            <person name="Amselem J."/>
            <person name="Novero M."/>
            <person name="Xianan X."/>
            <person name="Sedzielewska Toro K."/>
            <person name="Morin E."/>
            <person name="Lipzen A."/>
            <person name="Grigoriev I.V."/>
            <person name="Henrissat B."/>
            <person name="Martin F.M."/>
            <person name="Bonfante P."/>
        </authorList>
    </citation>
    <scope>NUCLEOTIDE SEQUENCE [LARGE SCALE GENOMIC DNA]</scope>
    <source>
        <strain evidence="5 6">BEG34</strain>
    </source>
</reference>
<feature type="domain" description="BRO1" evidence="4">
    <location>
        <begin position="3"/>
        <end position="399"/>
    </location>
</feature>
<keyword evidence="6" id="KW-1185">Reference proteome</keyword>
<dbReference type="EMBL" id="WTPW01000805">
    <property type="protein sequence ID" value="KAF0478269.1"/>
    <property type="molecule type" value="Genomic_DNA"/>
</dbReference>
<name>A0A8H4EFZ4_GIGMA</name>